<sequence length="109" mass="11736">MTAGDLVFISGAVGSPESGGAGSPRGFRRGSRARPEGAGSGIEGRRAISQNLVRIDVYVTNLDSEKLCIFREVRDRWVDPDLVPASTFSGIMRLFDERIIIEIDAIAAV</sequence>
<feature type="region of interest" description="Disordered" evidence="1">
    <location>
        <begin position="1"/>
        <end position="42"/>
    </location>
</feature>
<comment type="caution">
    <text evidence="2">The sequence shown here is derived from an EMBL/GenBank/DDBJ whole genome shotgun (WGS) entry which is preliminary data.</text>
</comment>
<dbReference type="EMBL" id="JBHUCO010000036">
    <property type="protein sequence ID" value="MFD1521484.1"/>
    <property type="molecule type" value="Genomic_DNA"/>
</dbReference>
<gene>
    <name evidence="2" type="ORF">ACFSJD_28570</name>
</gene>
<dbReference type="Gene3D" id="3.30.1330.40">
    <property type="entry name" value="RutC-like"/>
    <property type="match status" value="1"/>
</dbReference>
<accession>A0ABW4F518</accession>
<dbReference type="InterPro" id="IPR035959">
    <property type="entry name" value="RutC-like_sf"/>
</dbReference>
<dbReference type="RefSeq" id="WP_379659259.1">
    <property type="nucleotide sequence ID" value="NZ_BAAAUS010000012.1"/>
</dbReference>
<protein>
    <recommendedName>
        <fullName evidence="4">RidA family protein</fullName>
    </recommendedName>
</protein>
<evidence type="ECO:0000313" key="3">
    <source>
        <dbReference type="Proteomes" id="UP001597114"/>
    </source>
</evidence>
<evidence type="ECO:0008006" key="4">
    <source>
        <dbReference type="Google" id="ProtNLM"/>
    </source>
</evidence>
<keyword evidence="3" id="KW-1185">Reference proteome</keyword>
<proteinExistence type="predicted"/>
<evidence type="ECO:0000313" key="2">
    <source>
        <dbReference type="EMBL" id="MFD1521484.1"/>
    </source>
</evidence>
<evidence type="ECO:0000256" key="1">
    <source>
        <dbReference type="SAM" id="MobiDB-lite"/>
    </source>
</evidence>
<dbReference type="SUPFAM" id="SSF55298">
    <property type="entry name" value="YjgF-like"/>
    <property type="match status" value="1"/>
</dbReference>
<reference evidence="3" key="1">
    <citation type="journal article" date="2019" name="Int. J. Syst. Evol. Microbiol.">
        <title>The Global Catalogue of Microorganisms (GCM) 10K type strain sequencing project: providing services to taxonomists for standard genome sequencing and annotation.</title>
        <authorList>
            <consortium name="The Broad Institute Genomics Platform"/>
            <consortium name="The Broad Institute Genome Sequencing Center for Infectious Disease"/>
            <person name="Wu L."/>
            <person name="Ma J."/>
        </authorList>
    </citation>
    <scope>NUCLEOTIDE SEQUENCE [LARGE SCALE GENOMIC DNA]</scope>
    <source>
        <strain evidence="3">CCM 7043</strain>
    </source>
</reference>
<dbReference type="Proteomes" id="UP001597114">
    <property type="component" value="Unassembled WGS sequence"/>
</dbReference>
<name>A0ABW4F518_9PSEU</name>
<organism evidence="2 3">
    <name type="scientific">Pseudonocardia yunnanensis</name>
    <dbReference type="NCBI Taxonomy" id="58107"/>
    <lineage>
        <taxon>Bacteria</taxon>
        <taxon>Bacillati</taxon>
        <taxon>Actinomycetota</taxon>
        <taxon>Actinomycetes</taxon>
        <taxon>Pseudonocardiales</taxon>
        <taxon>Pseudonocardiaceae</taxon>
        <taxon>Pseudonocardia</taxon>
    </lineage>
</organism>